<organism evidence="3 4">
    <name type="scientific">Streptococcus suis</name>
    <dbReference type="NCBI Taxonomy" id="1307"/>
    <lineage>
        <taxon>Bacteria</taxon>
        <taxon>Bacillati</taxon>
        <taxon>Bacillota</taxon>
        <taxon>Bacilli</taxon>
        <taxon>Lactobacillales</taxon>
        <taxon>Streptococcaceae</taxon>
        <taxon>Streptococcus</taxon>
    </lineage>
</organism>
<evidence type="ECO:0000313" key="4">
    <source>
        <dbReference type="Proteomes" id="UP000069526"/>
    </source>
</evidence>
<feature type="signal peptide" evidence="1">
    <location>
        <begin position="1"/>
        <end position="24"/>
    </location>
</feature>
<dbReference type="InterPro" id="IPR013766">
    <property type="entry name" value="Thioredoxin_domain"/>
</dbReference>
<name>A0A0Z8PHS6_STRSU</name>
<dbReference type="CDD" id="cd02947">
    <property type="entry name" value="TRX_family"/>
    <property type="match status" value="1"/>
</dbReference>
<dbReference type="Pfam" id="PF20207">
    <property type="entry name" value="DUF6568"/>
    <property type="match status" value="1"/>
</dbReference>
<dbReference type="InterPro" id="IPR046698">
    <property type="entry name" value="PedC-like"/>
</dbReference>
<evidence type="ECO:0000259" key="2">
    <source>
        <dbReference type="PROSITE" id="PS51352"/>
    </source>
</evidence>
<accession>A0A0Z8PHS6</accession>
<feature type="domain" description="Thioredoxin" evidence="2">
    <location>
        <begin position="33"/>
        <end position="145"/>
    </location>
</feature>
<proteinExistence type="predicted"/>
<dbReference type="PROSITE" id="PS51352">
    <property type="entry name" value="THIOREDOXIN_2"/>
    <property type="match status" value="1"/>
</dbReference>
<feature type="chain" id="PRO_5039102587" evidence="1">
    <location>
        <begin position="25"/>
        <end position="145"/>
    </location>
</feature>
<dbReference type="SUPFAM" id="SSF52833">
    <property type="entry name" value="Thioredoxin-like"/>
    <property type="match status" value="1"/>
</dbReference>
<dbReference type="AlphaFoldDB" id="A0A0Z8PHS6"/>
<sequence>MIEIMIKKFINCICLLLCSVALYACQSSQEAKTEVITSTQSISLEEVEEKIGKQEDFYLYVGRPTCPYCQKFFPNLEKAIQDTQVSVYYLNTDEESSELVKNFVSSQNIETIPHLTFYHDGAKQGYLEKGSQTPLEEIEQFLKQY</sequence>
<keyword evidence="3" id="KW-0413">Isomerase</keyword>
<evidence type="ECO:0000313" key="3">
    <source>
        <dbReference type="EMBL" id="CYW46004.1"/>
    </source>
</evidence>
<protein>
    <submittedName>
        <fullName evidence="3">Thiol-disulfide isomerase and thioredoxin</fullName>
    </submittedName>
</protein>
<dbReference type="EMBL" id="FIJK01000044">
    <property type="protein sequence ID" value="CYW46004.1"/>
    <property type="molecule type" value="Genomic_DNA"/>
</dbReference>
<dbReference type="Proteomes" id="UP000069526">
    <property type="component" value="Unassembled WGS sequence"/>
</dbReference>
<keyword evidence="1" id="KW-0732">Signal</keyword>
<evidence type="ECO:0000256" key="1">
    <source>
        <dbReference type="SAM" id="SignalP"/>
    </source>
</evidence>
<dbReference type="GO" id="GO:0016853">
    <property type="term" value="F:isomerase activity"/>
    <property type="evidence" value="ECO:0007669"/>
    <property type="project" value="UniProtKB-KW"/>
</dbReference>
<dbReference type="Gene3D" id="3.40.30.10">
    <property type="entry name" value="Glutaredoxin"/>
    <property type="match status" value="1"/>
</dbReference>
<dbReference type="PROSITE" id="PS51257">
    <property type="entry name" value="PROKAR_LIPOPROTEIN"/>
    <property type="match status" value="1"/>
</dbReference>
<dbReference type="InterPro" id="IPR036249">
    <property type="entry name" value="Thioredoxin-like_sf"/>
</dbReference>
<reference evidence="3 4" key="1">
    <citation type="submission" date="2016-02" db="EMBL/GenBank/DDBJ databases">
        <authorList>
            <consortium name="Pathogen Informatics"/>
        </authorList>
    </citation>
    <scope>NUCLEOTIDE SEQUENCE [LARGE SCALE GENOMIC DNA]</scope>
    <source>
        <strain evidence="3 4">SS1013</strain>
    </source>
</reference>
<gene>
    <name evidence="3" type="ORF">ERS132539_01675</name>
</gene>